<proteinExistence type="predicted"/>
<comment type="caution">
    <text evidence="2">The sequence shown here is derived from an EMBL/GenBank/DDBJ whole genome shotgun (WGS) entry which is preliminary data.</text>
</comment>
<evidence type="ECO:0000313" key="2">
    <source>
        <dbReference type="EMBL" id="MDQ0346773.1"/>
    </source>
</evidence>
<dbReference type="Proteomes" id="UP001238467">
    <property type="component" value="Unassembled WGS sequence"/>
</dbReference>
<dbReference type="InterPro" id="IPR027372">
    <property type="entry name" value="Phytase-like_dom"/>
</dbReference>
<dbReference type="InterPro" id="IPR014567">
    <property type="entry name" value="UCP031900"/>
</dbReference>
<dbReference type="PIRSF" id="PIRSF031900">
    <property type="entry name" value="UCP031900"/>
    <property type="match status" value="1"/>
</dbReference>
<protein>
    <recommendedName>
        <fullName evidence="1">Phytase-like domain-containing protein</fullName>
    </recommendedName>
</protein>
<reference evidence="2 3" key="1">
    <citation type="submission" date="2023-07" db="EMBL/GenBank/DDBJ databases">
        <title>Genomic Encyclopedia of Type Strains, Phase IV (KMG-IV): sequencing the most valuable type-strain genomes for metagenomic binning, comparative biology and taxonomic classification.</title>
        <authorList>
            <person name="Goeker M."/>
        </authorList>
    </citation>
    <scope>NUCLEOTIDE SEQUENCE [LARGE SCALE GENOMIC DNA]</scope>
    <source>
        <strain evidence="2 3">DSM 1277</strain>
    </source>
</reference>
<keyword evidence="3" id="KW-1185">Reference proteome</keyword>
<dbReference type="EMBL" id="JAUSUH010000002">
    <property type="protein sequence ID" value="MDQ0346773.1"/>
    <property type="molecule type" value="Genomic_DNA"/>
</dbReference>
<gene>
    <name evidence="2" type="ORF">J2S76_001190</name>
</gene>
<organism evidence="2 3">
    <name type="scientific">Ancylobacter vacuolatus</name>
    <dbReference type="NCBI Taxonomy" id="223389"/>
    <lineage>
        <taxon>Bacteria</taxon>
        <taxon>Pseudomonadati</taxon>
        <taxon>Pseudomonadota</taxon>
        <taxon>Alphaproteobacteria</taxon>
        <taxon>Hyphomicrobiales</taxon>
        <taxon>Xanthobacteraceae</taxon>
        <taxon>Ancylobacter</taxon>
    </lineage>
</organism>
<evidence type="ECO:0000313" key="3">
    <source>
        <dbReference type="Proteomes" id="UP001238467"/>
    </source>
</evidence>
<dbReference type="Pfam" id="PF13449">
    <property type="entry name" value="Phytase-like"/>
    <property type="match status" value="1"/>
</dbReference>
<name>A0ABU0DEC9_9HYPH</name>
<sequence length="332" mass="34978">MPSALRRLLPLLAVAILLPLAPIRAPAQPITITATPIERLDASGAVRFGPLEFRGGLVLSSTSSTFGGLSGLVLDAKGEEFLAVTDKGWWLSGRIASEGDRPVGLTDARMAPMMADNGKALSEQGRGDVESLVRVPSGLLVGIEGAQEVWLFPGPDPLRAFGTKLISDPALSRLGGNQGPETLLAPPGGVPAAVIVIAEESPDDPAALPGFLFAPLGKPKPVGRFTVARSDEFAATDAALADDGIVYLLERRFDYLRGVALRLRRFPLSALTPGAVITGEVLMTANRLAAIDNMEGLALHRNAAGELILTLISDDNFSPLQRTLLLRFALVE</sequence>
<evidence type="ECO:0000259" key="1">
    <source>
        <dbReference type="Pfam" id="PF13449"/>
    </source>
</evidence>
<dbReference type="RefSeq" id="WP_307058445.1">
    <property type="nucleotide sequence ID" value="NZ_JAUSUH010000002.1"/>
</dbReference>
<accession>A0ABU0DEC9</accession>
<feature type="domain" description="Phytase-like" evidence="1">
    <location>
        <begin position="65"/>
        <end position="317"/>
    </location>
</feature>